<gene>
    <name evidence="2" type="ORF">PVK06_020318</name>
</gene>
<evidence type="ECO:0000259" key="1">
    <source>
        <dbReference type="Pfam" id="PF13966"/>
    </source>
</evidence>
<keyword evidence="3" id="KW-1185">Reference proteome</keyword>
<dbReference type="InterPro" id="IPR026960">
    <property type="entry name" value="RVT-Znf"/>
</dbReference>
<proteinExistence type="predicted"/>
<evidence type="ECO:0000313" key="3">
    <source>
        <dbReference type="Proteomes" id="UP001358586"/>
    </source>
</evidence>
<organism evidence="2 3">
    <name type="scientific">Gossypium arboreum</name>
    <name type="common">Tree cotton</name>
    <name type="synonym">Gossypium nanking</name>
    <dbReference type="NCBI Taxonomy" id="29729"/>
    <lineage>
        <taxon>Eukaryota</taxon>
        <taxon>Viridiplantae</taxon>
        <taxon>Streptophyta</taxon>
        <taxon>Embryophyta</taxon>
        <taxon>Tracheophyta</taxon>
        <taxon>Spermatophyta</taxon>
        <taxon>Magnoliopsida</taxon>
        <taxon>eudicotyledons</taxon>
        <taxon>Gunneridae</taxon>
        <taxon>Pentapetalae</taxon>
        <taxon>rosids</taxon>
        <taxon>malvids</taxon>
        <taxon>Malvales</taxon>
        <taxon>Malvaceae</taxon>
        <taxon>Malvoideae</taxon>
        <taxon>Gossypium</taxon>
    </lineage>
</organism>
<dbReference type="EMBL" id="JARKNE010000006">
    <property type="protein sequence ID" value="KAK5825481.1"/>
    <property type="molecule type" value="Genomic_DNA"/>
</dbReference>
<dbReference type="Pfam" id="PF13966">
    <property type="entry name" value="zf-RVT"/>
    <property type="match status" value="1"/>
</dbReference>
<protein>
    <recommendedName>
        <fullName evidence="1">Reverse transcriptase zinc-binding domain-containing protein</fullName>
    </recommendedName>
</protein>
<accession>A0ABR0PM31</accession>
<evidence type="ECO:0000313" key="2">
    <source>
        <dbReference type="EMBL" id="KAK5825481.1"/>
    </source>
</evidence>
<sequence length="156" mass="18236">MVLELINKNNREWNKELVINTFSDVDTARILRIPLAKECHDDLVVWYGEPFGDFSIQNTYKLLQPSTLSPNFNDLHTTSRDFYRQLWNLQLPTKLKITIWRISRNFIPTLVNLNHKQLVANMACLRCEGANENLDHVLRECPISVEAWSILNHSCN</sequence>
<name>A0ABR0PM31_GOSAR</name>
<comment type="caution">
    <text evidence="2">The sequence shown here is derived from an EMBL/GenBank/DDBJ whole genome shotgun (WGS) entry which is preliminary data.</text>
</comment>
<reference evidence="2 3" key="1">
    <citation type="submission" date="2023-03" db="EMBL/GenBank/DDBJ databases">
        <title>WGS of Gossypium arboreum.</title>
        <authorList>
            <person name="Yu D."/>
        </authorList>
    </citation>
    <scope>NUCLEOTIDE SEQUENCE [LARGE SCALE GENOMIC DNA]</scope>
    <source>
        <tissue evidence="2">Leaf</tissue>
    </source>
</reference>
<feature type="domain" description="Reverse transcriptase zinc-binding" evidence="1">
    <location>
        <begin position="54"/>
        <end position="148"/>
    </location>
</feature>
<dbReference type="Proteomes" id="UP001358586">
    <property type="component" value="Chromosome 6"/>
</dbReference>